<keyword evidence="3" id="KW-0378">Hydrolase</keyword>
<dbReference type="SUPFAM" id="SSF50249">
    <property type="entry name" value="Nucleic acid-binding proteins"/>
    <property type="match status" value="1"/>
</dbReference>
<dbReference type="PANTHER" id="PTHR47964:SF1">
    <property type="entry name" value="ATP-DEPENDENT DNA HELICASE HOMOLOG RECG, CHLOROPLASTIC"/>
    <property type="match status" value="1"/>
</dbReference>
<dbReference type="SMART" id="SM00487">
    <property type="entry name" value="DEXDc"/>
    <property type="match status" value="1"/>
</dbReference>
<dbReference type="InterPro" id="IPR001650">
    <property type="entry name" value="Helicase_C-like"/>
</dbReference>
<dbReference type="InterPro" id="IPR045562">
    <property type="entry name" value="RecG_dom3_C"/>
</dbReference>
<keyword evidence="7" id="KW-0234">DNA repair</keyword>
<dbReference type="CDD" id="cd04488">
    <property type="entry name" value="RecG_wedge_OBF"/>
    <property type="match status" value="1"/>
</dbReference>
<keyword evidence="13" id="KW-1185">Reference proteome</keyword>
<dbReference type="InterPro" id="IPR047112">
    <property type="entry name" value="RecG/Mfd"/>
</dbReference>
<evidence type="ECO:0000259" key="11">
    <source>
        <dbReference type="PROSITE" id="PS51194"/>
    </source>
</evidence>
<evidence type="ECO:0000256" key="8">
    <source>
        <dbReference type="ARBA" id="ARBA00049819"/>
    </source>
</evidence>
<evidence type="ECO:0000256" key="2">
    <source>
        <dbReference type="ARBA" id="ARBA00022763"/>
    </source>
</evidence>
<dbReference type="InterPro" id="IPR011545">
    <property type="entry name" value="DEAD/DEAH_box_helicase_dom"/>
</dbReference>
<name>A0ABN0P9I5_TRESO</name>
<protein>
    <recommendedName>
        <fullName evidence="8">Probable DNA 3'-5' helicase RecG</fullName>
    </recommendedName>
</protein>
<evidence type="ECO:0000256" key="3">
    <source>
        <dbReference type="ARBA" id="ARBA00022801"/>
    </source>
</evidence>
<dbReference type="SMART" id="SM00490">
    <property type="entry name" value="HELICc"/>
    <property type="match status" value="1"/>
</dbReference>
<evidence type="ECO:0000256" key="4">
    <source>
        <dbReference type="ARBA" id="ARBA00022806"/>
    </source>
</evidence>
<dbReference type="Pfam" id="PF00271">
    <property type="entry name" value="Helicase_C"/>
    <property type="match status" value="1"/>
</dbReference>
<dbReference type="InterPro" id="IPR012340">
    <property type="entry name" value="NA-bd_OB-fold"/>
</dbReference>
<keyword evidence="4 12" id="KW-0347">Helicase</keyword>
<dbReference type="Pfam" id="PF19833">
    <property type="entry name" value="RecG_dom3_C"/>
    <property type="match status" value="1"/>
</dbReference>
<accession>A0ABN0P9I5</accession>
<evidence type="ECO:0000256" key="7">
    <source>
        <dbReference type="ARBA" id="ARBA00023204"/>
    </source>
</evidence>
<dbReference type="GO" id="GO:0004386">
    <property type="term" value="F:helicase activity"/>
    <property type="evidence" value="ECO:0007669"/>
    <property type="project" value="UniProtKB-KW"/>
</dbReference>
<evidence type="ECO:0000259" key="10">
    <source>
        <dbReference type="PROSITE" id="PS51192"/>
    </source>
</evidence>
<dbReference type="PROSITE" id="PS51194">
    <property type="entry name" value="HELICASE_CTER"/>
    <property type="match status" value="1"/>
</dbReference>
<dbReference type="Proteomes" id="UP000016646">
    <property type="component" value="Unassembled WGS sequence"/>
</dbReference>
<evidence type="ECO:0000256" key="6">
    <source>
        <dbReference type="ARBA" id="ARBA00023125"/>
    </source>
</evidence>
<evidence type="ECO:0000256" key="5">
    <source>
        <dbReference type="ARBA" id="ARBA00022840"/>
    </source>
</evidence>
<dbReference type="RefSeq" id="WP_021495395.1">
    <property type="nucleotide sequence ID" value="NZ_AVQI01000003.1"/>
</dbReference>
<dbReference type="PANTHER" id="PTHR47964">
    <property type="entry name" value="ATP-DEPENDENT DNA HELICASE HOMOLOG RECG, CHLOROPLASTIC"/>
    <property type="match status" value="1"/>
</dbReference>
<dbReference type="InterPro" id="IPR027417">
    <property type="entry name" value="P-loop_NTPase"/>
</dbReference>
<dbReference type="InterPro" id="IPR033454">
    <property type="entry name" value="RecG_wedge"/>
</dbReference>
<sequence length="814" mass="89651">MKLGDIRNSITTLPGVGPAAAKLFAKLNVFSVADLLTLYPKQYDDRTKRIPLSAFRSSKVHCAALVVSHEWFGYGRMKTLKLIISDGEAEAELVAFNRPFLEKQFPVGTIIAVTGAFDIKYGKLQSTSFEIIKLSERGNLSDYKKTTLPDSRVLPVYPLTEGLNQKNVRKTILAALREYSAGIENELPDYIMEKHKLLSKRDAIRAVHAPESLLQAEKARRTLIYEELFHFQCVIAKRAWEHRGAVPDASLSLSPFESTEERGMKSGSGKSPAAGTDESGAANGRAQGTVAQSGAPDGADGGIYDATRQIFIDSLSPHQRALYDRIPFRLTLDQMNVVMEMDDDLDRGYRERELVANDEKKDPAKRAENERSPVFTMARLLQGDVGSGKTLAAFFACLRVISWKGQCAFMAPTELLARQHAENASRMLAPLGIRVAFLTGNVKASGRAELLKQLKAGNIDIVIGTHALFSEAVQYNDLQLAVIDEQHRFGVLQRQAIIEKGRKIAGTSSYTLHLLMMSATPIPQTLALTAFGDLDVSLLRTQPEGRKAVKTYLVREGNEANAYEAVRKELKAGYQAYFVYPAIESDGRQANGADTDGNGDNMESVGSAYVGSGAEAKAAGAKRTRNAQFPLLYAKEKSAAKAAEEMFAFLSERVYPEFSCALIHSRIDEDEQVRILHDFQKGRIQVLAATTVIEVGVDVPNATCIVIERSDRFGLAQLHQLRGRVGRGDAQSYCFLIYGKNITETGIERMKVLRESTDGFFIAERDLKLRGPGEVTGTAQSGDLELGIADISRDGEILVEARNDAFEYMRSVLR</sequence>
<dbReference type="InterPro" id="IPR014001">
    <property type="entry name" value="Helicase_ATP-bd"/>
</dbReference>
<dbReference type="EMBL" id="AVQI01000003">
    <property type="protein sequence ID" value="ERK05080.1"/>
    <property type="molecule type" value="Genomic_DNA"/>
</dbReference>
<evidence type="ECO:0000313" key="13">
    <source>
        <dbReference type="Proteomes" id="UP000016646"/>
    </source>
</evidence>
<evidence type="ECO:0000256" key="1">
    <source>
        <dbReference type="ARBA" id="ARBA00022741"/>
    </source>
</evidence>
<reference evidence="12 13" key="1">
    <citation type="submission" date="2013-08" db="EMBL/GenBank/DDBJ databases">
        <authorList>
            <person name="Durkin A.S."/>
            <person name="Haft D.R."/>
            <person name="McCorrison J."/>
            <person name="Torralba M."/>
            <person name="Gillis M."/>
            <person name="Haft D.H."/>
            <person name="Methe B."/>
            <person name="Sutton G."/>
            <person name="Nelson K.E."/>
        </authorList>
    </citation>
    <scope>NUCLEOTIDE SEQUENCE [LARGE SCALE GENOMIC DNA]</scope>
    <source>
        <strain evidence="12 13">ATCC 35536</strain>
    </source>
</reference>
<dbReference type="Gene3D" id="2.40.50.140">
    <property type="entry name" value="Nucleic acid-binding proteins"/>
    <property type="match status" value="1"/>
</dbReference>
<feature type="domain" description="Helicase C-terminal" evidence="11">
    <location>
        <begin position="622"/>
        <end position="768"/>
    </location>
</feature>
<keyword evidence="2" id="KW-0227">DNA damage</keyword>
<dbReference type="SUPFAM" id="SSF52540">
    <property type="entry name" value="P-loop containing nucleoside triphosphate hydrolases"/>
    <property type="match status" value="1"/>
</dbReference>
<dbReference type="Pfam" id="PF00270">
    <property type="entry name" value="DEAD"/>
    <property type="match status" value="1"/>
</dbReference>
<dbReference type="Gene3D" id="3.40.50.300">
    <property type="entry name" value="P-loop containing nucleotide triphosphate hydrolases"/>
    <property type="match status" value="2"/>
</dbReference>
<evidence type="ECO:0000256" key="9">
    <source>
        <dbReference type="SAM" id="MobiDB-lite"/>
    </source>
</evidence>
<evidence type="ECO:0000313" key="12">
    <source>
        <dbReference type="EMBL" id="ERK05080.1"/>
    </source>
</evidence>
<keyword evidence="5" id="KW-0067">ATP-binding</keyword>
<gene>
    <name evidence="12" type="ORF">HMPREF0860_2572</name>
</gene>
<keyword evidence="1" id="KW-0547">Nucleotide-binding</keyword>
<organism evidence="12 13">
    <name type="scientific">Treponema socranskii subsp. socranskii VPI DR56BR1116 = ATCC 35536</name>
    <dbReference type="NCBI Taxonomy" id="1125725"/>
    <lineage>
        <taxon>Bacteria</taxon>
        <taxon>Pseudomonadati</taxon>
        <taxon>Spirochaetota</taxon>
        <taxon>Spirochaetia</taxon>
        <taxon>Spirochaetales</taxon>
        <taxon>Treponemataceae</taxon>
        <taxon>Treponema</taxon>
    </lineage>
</organism>
<proteinExistence type="predicted"/>
<dbReference type="PROSITE" id="PS51192">
    <property type="entry name" value="HELICASE_ATP_BIND_1"/>
    <property type="match status" value="1"/>
</dbReference>
<dbReference type="Pfam" id="PF17191">
    <property type="entry name" value="RecG_wedge"/>
    <property type="match status" value="1"/>
</dbReference>
<feature type="domain" description="Helicase ATP-binding" evidence="10">
    <location>
        <begin position="370"/>
        <end position="539"/>
    </location>
</feature>
<feature type="region of interest" description="Disordered" evidence="9">
    <location>
        <begin position="250"/>
        <end position="299"/>
    </location>
</feature>
<keyword evidence="6" id="KW-0238">DNA-binding</keyword>
<comment type="caution">
    <text evidence="12">The sequence shown here is derived from an EMBL/GenBank/DDBJ whole genome shotgun (WGS) entry which is preliminary data.</text>
</comment>